<accession>A0A066Z215</accession>
<comment type="caution">
    <text evidence="2">The sequence shown here is derived from an EMBL/GenBank/DDBJ whole genome shotgun (WGS) entry which is preliminary data.</text>
</comment>
<reference evidence="2 3" key="1">
    <citation type="submission" date="2014-05" db="EMBL/GenBank/DDBJ databases">
        <title>Draft Genome Sequence of Kitasatospora cheerisanensis KCTC 2395.</title>
        <authorList>
            <person name="Nam D.H."/>
        </authorList>
    </citation>
    <scope>NUCLEOTIDE SEQUENCE [LARGE SCALE GENOMIC DNA]</scope>
    <source>
        <strain evidence="2 3">KCTC 2395</strain>
    </source>
</reference>
<protein>
    <submittedName>
        <fullName evidence="2">Uncharacterized protein</fullName>
    </submittedName>
</protein>
<gene>
    <name evidence="2" type="ORF">KCH_39660</name>
</gene>
<sequence length="38" mass="4075">MVPCLTAAPLPRSPSLRRRSGTSGQPQGRGGRCPSRPW</sequence>
<dbReference type="EMBL" id="JNBY01000093">
    <property type="protein sequence ID" value="KDN84175.1"/>
    <property type="molecule type" value="Genomic_DNA"/>
</dbReference>
<name>A0A066Z215_9ACTN</name>
<keyword evidence="3" id="KW-1185">Reference proteome</keyword>
<dbReference type="HOGENOM" id="CLU_3328895_0_0_11"/>
<evidence type="ECO:0000313" key="2">
    <source>
        <dbReference type="EMBL" id="KDN84175.1"/>
    </source>
</evidence>
<dbReference type="AlphaFoldDB" id="A0A066Z215"/>
<dbReference type="Proteomes" id="UP000027178">
    <property type="component" value="Unassembled WGS sequence"/>
</dbReference>
<evidence type="ECO:0000313" key="3">
    <source>
        <dbReference type="Proteomes" id="UP000027178"/>
    </source>
</evidence>
<organism evidence="2 3">
    <name type="scientific">Kitasatospora cheerisanensis KCTC 2395</name>
    <dbReference type="NCBI Taxonomy" id="1348663"/>
    <lineage>
        <taxon>Bacteria</taxon>
        <taxon>Bacillati</taxon>
        <taxon>Actinomycetota</taxon>
        <taxon>Actinomycetes</taxon>
        <taxon>Kitasatosporales</taxon>
        <taxon>Streptomycetaceae</taxon>
        <taxon>Kitasatospora</taxon>
    </lineage>
</organism>
<feature type="region of interest" description="Disordered" evidence="1">
    <location>
        <begin position="1"/>
        <end position="38"/>
    </location>
</feature>
<proteinExistence type="predicted"/>
<dbReference type="PATRIC" id="fig|1348663.4.peg.3823"/>
<evidence type="ECO:0000256" key="1">
    <source>
        <dbReference type="SAM" id="MobiDB-lite"/>
    </source>
</evidence>